<dbReference type="InterPro" id="IPR021369">
    <property type="entry name" value="DUF2985"/>
</dbReference>
<evidence type="ECO:0008006" key="5">
    <source>
        <dbReference type="Google" id="ProtNLM"/>
    </source>
</evidence>
<keyword evidence="4" id="KW-1185">Reference proteome</keyword>
<organism evidence="3 4">
    <name type="scientific">Artemisia annua</name>
    <name type="common">Sweet wormwood</name>
    <dbReference type="NCBI Taxonomy" id="35608"/>
    <lineage>
        <taxon>Eukaryota</taxon>
        <taxon>Viridiplantae</taxon>
        <taxon>Streptophyta</taxon>
        <taxon>Embryophyta</taxon>
        <taxon>Tracheophyta</taxon>
        <taxon>Spermatophyta</taxon>
        <taxon>Magnoliopsida</taxon>
        <taxon>eudicotyledons</taxon>
        <taxon>Gunneridae</taxon>
        <taxon>Pentapetalae</taxon>
        <taxon>asterids</taxon>
        <taxon>campanulids</taxon>
        <taxon>Asterales</taxon>
        <taxon>Asteraceae</taxon>
        <taxon>Asteroideae</taxon>
        <taxon>Anthemideae</taxon>
        <taxon>Artemisiinae</taxon>
        <taxon>Artemisia</taxon>
    </lineage>
</organism>
<feature type="transmembrane region" description="Helical" evidence="2">
    <location>
        <begin position="335"/>
        <end position="355"/>
    </location>
</feature>
<accession>A0A2U1PRR4</accession>
<keyword evidence="2" id="KW-0812">Transmembrane</keyword>
<dbReference type="EMBL" id="PKPP01000817">
    <property type="protein sequence ID" value="PWA88407.1"/>
    <property type="molecule type" value="Genomic_DNA"/>
</dbReference>
<dbReference type="PANTHER" id="PTHR31045:SF30">
    <property type="entry name" value="PLAC8 FAMILY PROTEIN"/>
    <property type="match status" value="1"/>
</dbReference>
<dbReference type="OrthoDB" id="6407410at2759"/>
<feature type="transmembrane region" description="Helical" evidence="2">
    <location>
        <begin position="367"/>
        <end position="386"/>
    </location>
</feature>
<feature type="region of interest" description="Disordered" evidence="1">
    <location>
        <begin position="483"/>
        <end position="514"/>
    </location>
</feature>
<keyword evidence="2" id="KW-0472">Membrane</keyword>
<dbReference type="AlphaFoldDB" id="A0A2U1PRR4"/>
<evidence type="ECO:0000256" key="2">
    <source>
        <dbReference type="SAM" id="Phobius"/>
    </source>
</evidence>
<feature type="compositionally biased region" description="Polar residues" evidence="1">
    <location>
        <begin position="38"/>
        <end position="52"/>
    </location>
</feature>
<reference evidence="3 4" key="1">
    <citation type="journal article" date="2018" name="Mol. Plant">
        <title>The genome of Artemisia annua provides insight into the evolution of Asteraceae family and artemisinin biosynthesis.</title>
        <authorList>
            <person name="Shen Q."/>
            <person name="Zhang L."/>
            <person name="Liao Z."/>
            <person name="Wang S."/>
            <person name="Yan T."/>
            <person name="Shi P."/>
            <person name="Liu M."/>
            <person name="Fu X."/>
            <person name="Pan Q."/>
            <person name="Wang Y."/>
            <person name="Lv Z."/>
            <person name="Lu X."/>
            <person name="Zhang F."/>
            <person name="Jiang W."/>
            <person name="Ma Y."/>
            <person name="Chen M."/>
            <person name="Hao X."/>
            <person name="Li L."/>
            <person name="Tang Y."/>
            <person name="Lv G."/>
            <person name="Zhou Y."/>
            <person name="Sun X."/>
            <person name="Brodelius P.E."/>
            <person name="Rose J.K.C."/>
            <person name="Tang K."/>
        </authorList>
    </citation>
    <scope>NUCLEOTIDE SEQUENCE [LARGE SCALE GENOMIC DNA]</scope>
    <source>
        <strain evidence="4">cv. Huhao1</strain>
        <tissue evidence="3">Leaf</tissue>
    </source>
</reference>
<feature type="region of interest" description="Disordered" evidence="1">
    <location>
        <begin position="279"/>
        <end position="304"/>
    </location>
</feature>
<proteinExistence type="predicted"/>
<keyword evidence="2" id="KW-1133">Transmembrane helix</keyword>
<feature type="transmembrane region" description="Helical" evidence="2">
    <location>
        <begin position="249"/>
        <end position="271"/>
    </location>
</feature>
<feature type="transmembrane region" description="Helical" evidence="2">
    <location>
        <begin position="214"/>
        <end position="237"/>
    </location>
</feature>
<dbReference type="Pfam" id="PF11204">
    <property type="entry name" value="DUF2985"/>
    <property type="match status" value="1"/>
</dbReference>
<dbReference type="InterPro" id="IPR006461">
    <property type="entry name" value="PLAC_motif_containing"/>
</dbReference>
<comment type="caution">
    <text evidence="3">The sequence shown here is derived from an EMBL/GenBank/DDBJ whole genome shotgun (WGS) entry which is preliminary data.</text>
</comment>
<feature type="compositionally biased region" description="Basic and acidic residues" evidence="1">
    <location>
        <begin position="504"/>
        <end position="514"/>
    </location>
</feature>
<dbReference type="GO" id="GO:0051762">
    <property type="term" value="P:sesquiterpene biosynthetic process"/>
    <property type="evidence" value="ECO:0007669"/>
    <property type="project" value="TreeGrafter"/>
</dbReference>
<sequence length="532" mass="60368">MSIIDIDGVEEDTSGGSKAKTFAPLQIKTGLLSDDDNQNQVEGSHNPQNGKRSNFFRFGNLHSPSVKFQRLVKGKDLFSRSIPSSTNYTFGGSVRKAFFKKIEWGSLKNMAKEWIKNPMNMILFVWIVCVAISGAILFLVMTGMLNHALPKKSQRNAWFEVNNQILNALFTLMCLYQHPQRIYHLILLIRWRHGDVSKLRTSYCKNASYKPHEWAHMMVVVLLLNINCLAQYALCGLNVGYKRSERPAIGVALTLCVAIGAPAIAGVYSVMSPLGKDYATGSDEESQLNKDNPESSSGSTRKQEEAYERRFSFALKDDSKTIITSPKWSGSIFDFWDDISLAYLSLCCSFCVFGWNMERLGFGNMYVHIATFLLFCLAPFWIFNLAAINIDNETVREALGITGVFLCIFGLLYGGFWRIQMRKRFNLPTSNFCCGKPAITDFALWLCCCWCSLAQEVRTGNLYDIVEDKFYKKPEVETHEMTIPPLPREGEHSNFRSSQSPNRFKKEEDSFARGKDVILEPPVQSFIHRDDN</sequence>
<protein>
    <recommendedName>
        <fullName evidence="5">PLAC8 motif-containing protein</fullName>
    </recommendedName>
</protein>
<dbReference type="Proteomes" id="UP000245207">
    <property type="component" value="Unassembled WGS sequence"/>
</dbReference>
<dbReference type="NCBIfam" id="TIGR01571">
    <property type="entry name" value="A_thal_Cys_rich"/>
    <property type="match status" value="1"/>
</dbReference>
<name>A0A2U1PRR4_ARTAN</name>
<evidence type="ECO:0000313" key="4">
    <source>
        <dbReference type="Proteomes" id="UP000245207"/>
    </source>
</evidence>
<dbReference type="GO" id="GO:0009975">
    <property type="term" value="F:cyclase activity"/>
    <property type="evidence" value="ECO:0007669"/>
    <property type="project" value="TreeGrafter"/>
</dbReference>
<feature type="transmembrane region" description="Helical" evidence="2">
    <location>
        <begin position="122"/>
        <end position="145"/>
    </location>
</feature>
<feature type="transmembrane region" description="Helical" evidence="2">
    <location>
        <begin position="398"/>
        <end position="417"/>
    </location>
</feature>
<evidence type="ECO:0000313" key="3">
    <source>
        <dbReference type="EMBL" id="PWA88407.1"/>
    </source>
</evidence>
<dbReference type="PANTHER" id="PTHR31045">
    <property type="entry name" value="PLAC8 FAMILY PROTEIN-RELATED"/>
    <property type="match status" value="1"/>
</dbReference>
<gene>
    <name evidence="3" type="ORF">CTI12_AA119930</name>
</gene>
<dbReference type="STRING" id="35608.A0A2U1PRR4"/>
<dbReference type="Pfam" id="PF04749">
    <property type="entry name" value="PLAC8"/>
    <property type="match status" value="1"/>
</dbReference>
<evidence type="ECO:0000256" key="1">
    <source>
        <dbReference type="SAM" id="MobiDB-lite"/>
    </source>
</evidence>
<feature type="region of interest" description="Disordered" evidence="1">
    <location>
        <begin position="33"/>
        <end position="52"/>
    </location>
</feature>